<organism evidence="4">
    <name type="scientific">Arion vulgaris</name>
    <dbReference type="NCBI Taxonomy" id="1028688"/>
    <lineage>
        <taxon>Eukaryota</taxon>
        <taxon>Metazoa</taxon>
        <taxon>Spiralia</taxon>
        <taxon>Lophotrochozoa</taxon>
        <taxon>Mollusca</taxon>
        <taxon>Gastropoda</taxon>
        <taxon>Heterobranchia</taxon>
        <taxon>Euthyneura</taxon>
        <taxon>Panpulmonata</taxon>
        <taxon>Eupulmonata</taxon>
        <taxon>Stylommatophora</taxon>
        <taxon>Helicina</taxon>
        <taxon>Arionoidea</taxon>
        <taxon>Arionidae</taxon>
        <taxon>Arion</taxon>
    </lineage>
</organism>
<evidence type="ECO:0000256" key="1">
    <source>
        <dbReference type="ARBA" id="ARBA00010456"/>
    </source>
</evidence>
<accession>A0A0B6Y6Z4</accession>
<evidence type="ECO:0000256" key="2">
    <source>
        <dbReference type="PIRSR" id="PIRSR610059-50"/>
    </source>
</evidence>
<feature type="binding site" evidence="2">
    <location>
        <position position="100"/>
    </location>
    <ligand>
        <name>phosphate</name>
        <dbReference type="ChEBI" id="CHEBI:43474"/>
    </ligand>
</feature>
<dbReference type="CDD" id="cd17763">
    <property type="entry name" value="UP_hUPP-like"/>
    <property type="match status" value="1"/>
</dbReference>
<dbReference type="EMBL" id="HACG01005242">
    <property type="protein sequence ID" value="CEK52107.1"/>
    <property type="molecule type" value="Transcribed_RNA"/>
</dbReference>
<dbReference type="GO" id="GO:0004850">
    <property type="term" value="F:uridine phosphorylase activity"/>
    <property type="evidence" value="ECO:0007669"/>
    <property type="project" value="InterPro"/>
</dbReference>
<feature type="binding site" evidence="2">
    <location>
        <begin position="144"/>
        <end position="147"/>
    </location>
    <ligand>
        <name>phosphate</name>
        <dbReference type="ChEBI" id="CHEBI:43474"/>
    </ligand>
</feature>
<gene>
    <name evidence="4" type="primary">ORF15519</name>
</gene>
<dbReference type="NCBIfam" id="TIGR01719">
    <property type="entry name" value="euk_UDPppase"/>
    <property type="match status" value="1"/>
</dbReference>
<dbReference type="GO" id="GO:0009166">
    <property type="term" value="P:nucleotide catabolic process"/>
    <property type="evidence" value="ECO:0007669"/>
    <property type="project" value="InterPro"/>
</dbReference>
<dbReference type="InterPro" id="IPR000845">
    <property type="entry name" value="Nucleoside_phosphorylase_d"/>
</dbReference>
<feature type="binding site" evidence="2">
    <location>
        <position position="224"/>
    </location>
    <ligand>
        <name>substrate</name>
    </ligand>
</feature>
<sequence length="317" mass="35341">MSETFSSNKTAKELPAYTPQHGRFEVRNPHVATMAEDVLYHISLGNKSHDLKDMFGDVKFVCFGGSPNRMRKFAEYLVVELNIKIPAGQTLCNISHGSDRYVLYKVGPVISVSHGMGIPSLSIIFHEIVKLIYHAGCSDVVFFRLGTSGGLGIDPGSVVITEEAVDGLLRPYMELVTLGEVRQHPSRLNHSVSTDLLSLANRQKDGYQTCVGKTMCTLDFYEGQARLDGAFCDYSENDKLSFLNRIYNSGIRNIEMESLCFAAYCYRAGIKGAVVCVTLLDRLKGDQISTPHDVLEEWQTRPQKIVTAYIKKKLDIK</sequence>
<feature type="binding site" evidence="2">
    <location>
        <position position="226"/>
    </location>
    <ligand>
        <name>substrate</name>
    </ligand>
</feature>
<comment type="similarity">
    <text evidence="1">Belongs to the PNP/UDP phosphorylase family.</text>
</comment>
<dbReference type="SUPFAM" id="SSF53167">
    <property type="entry name" value="Purine and uridine phosphorylases"/>
    <property type="match status" value="1"/>
</dbReference>
<feature type="domain" description="Nucleoside phosphorylase" evidence="3">
    <location>
        <begin position="59"/>
        <end position="311"/>
    </location>
</feature>
<reference evidence="4" key="1">
    <citation type="submission" date="2014-12" db="EMBL/GenBank/DDBJ databases">
        <title>Insight into the proteome of Arion vulgaris.</title>
        <authorList>
            <person name="Aradska J."/>
            <person name="Bulat T."/>
            <person name="Smidak R."/>
            <person name="Sarate P."/>
            <person name="Gangsoo J."/>
            <person name="Sialana F."/>
            <person name="Bilban M."/>
            <person name="Lubec G."/>
        </authorList>
    </citation>
    <scope>NUCLEOTIDE SEQUENCE</scope>
    <source>
        <tissue evidence="4">Skin</tissue>
    </source>
</reference>
<name>A0A0B6Y6Z4_9EUPU</name>
<dbReference type="PANTHER" id="PTHR43691">
    <property type="entry name" value="URIDINE PHOSPHORYLASE"/>
    <property type="match status" value="1"/>
</dbReference>
<proteinExistence type="inferred from homology"/>
<dbReference type="InterPro" id="IPR010059">
    <property type="entry name" value="Uridine_phosphorylase_euk"/>
</dbReference>
<evidence type="ECO:0000313" key="4">
    <source>
        <dbReference type="EMBL" id="CEK52107.1"/>
    </source>
</evidence>
<dbReference type="AlphaFoldDB" id="A0A0B6Y6Z4"/>
<dbReference type="GO" id="GO:0006218">
    <property type="term" value="P:uridine catabolic process"/>
    <property type="evidence" value="ECO:0007669"/>
    <property type="project" value="TreeGrafter"/>
</dbReference>
<dbReference type="GO" id="GO:0005829">
    <property type="term" value="C:cytosol"/>
    <property type="evidence" value="ECO:0007669"/>
    <property type="project" value="TreeGrafter"/>
</dbReference>
<protein>
    <recommendedName>
        <fullName evidence="3">Nucleoside phosphorylase domain-containing protein</fullName>
    </recommendedName>
</protein>
<evidence type="ECO:0000259" key="3">
    <source>
        <dbReference type="Pfam" id="PF01048"/>
    </source>
</evidence>
<dbReference type="Pfam" id="PF01048">
    <property type="entry name" value="PNP_UDP_1"/>
    <property type="match status" value="1"/>
</dbReference>
<dbReference type="InterPro" id="IPR035994">
    <property type="entry name" value="Nucleoside_phosphorylase_sf"/>
</dbReference>
<dbReference type="Gene3D" id="3.40.50.1580">
    <property type="entry name" value="Nucleoside phosphorylase domain"/>
    <property type="match status" value="1"/>
</dbReference>
<dbReference type="PANTHER" id="PTHR43691:SF11">
    <property type="entry name" value="FI09636P-RELATED"/>
    <property type="match status" value="1"/>
</dbReference>